<feature type="domain" description="Transposase IS4-like" evidence="1">
    <location>
        <begin position="4"/>
        <end position="99"/>
    </location>
</feature>
<comment type="caution">
    <text evidence="2">The sequence shown here is derived from an EMBL/GenBank/DDBJ whole genome shotgun (WGS) entry which is preliminary data.</text>
</comment>
<protein>
    <submittedName>
        <fullName evidence="2">Mobile element protein</fullName>
    </submittedName>
</protein>
<evidence type="ECO:0000259" key="1">
    <source>
        <dbReference type="Pfam" id="PF01609"/>
    </source>
</evidence>
<reference evidence="2 3" key="1">
    <citation type="journal article" date="2016" name="Genome Biol. Evol.">
        <title>Comparative Genomic Analyses of the Moraxella catarrhalis Serosensitive and Seroresistant Lineages Demonstrate Their Independent Evolution.</title>
        <authorList>
            <person name="Earl J.P."/>
            <person name="de Vries S.P."/>
            <person name="Ahmed A."/>
            <person name="Powell E."/>
            <person name="Schultz M.P."/>
            <person name="Hermans P.W."/>
            <person name="Hill D.J."/>
            <person name="Zhou Z."/>
            <person name="Constantinidou C.I."/>
            <person name="Hu F.Z."/>
            <person name="Bootsma H.J."/>
            <person name="Ehrlich G.D."/>
        </authorList>
    </citation>
    <scope>NUCLEOTIDE SEQUENCE [LARGE SCALE GENOMIC DNA]</scope>
    <source>
        <strain evidence="2 3">Z7574</strain>
    </source>
</reference>
<organism evidence="2 3">
    <name type="scientific">Moraxella catarrhalis</name>
    <name type="common">Branhamella catarrhalis</name>
    <dbReference type="NCBI Taxonomy" id="480"/>
    <lineage>
        <taxon>Bacteria</taxon>
        <taxon>Pseudomonadati</taxon>
        <taxon>Pseudomonadota</taxon>
        <taxon>Gammaproteobacteria</taxon>
        <taxon>Moraxellales</taxon>
        <taxon>Moraxellaceae</taxon>
        <taxon>Moraxella</taxon>
    </lineage>
</organism>
<dbReference type="GO" id="GO:0006313">
    <property type="term" value="P:DNA transposition"/>
    <property type="evidence" value="ECO:0007669"/>
    <property type="project" value="InterPro"/>
</dbReference>
<dbReference type="GO" id="GO:0003677">
    <property type="term" value="F:DNA binding"/>
    <property type="evidence" value="ECO:0007669"/>
    <property type="project" value="InterPro"/>
</dbReference>
<evidence type="ECO:0000313" key="2">
    <source>
        <dbReference type="EMBL" id="OAV00771.1"/>
    </source>
</evidence>
<proteinExistence type="predicted"/>
<evidence type="ECO:0000313" key="3">
    <source>
        <dbReference type="Proteomes" id="UP000078446"/>
    </source>
</evidence>
<dbReference type="EMBL" id="LXHE01000010">
    <property type="protein sequence ID" value="OAV00771.1"/>
    <property type="molecule type" value="Genomic_DNA"/>
</dbReference>
<dbReference type="InterPro" id="IPR002559">
    <property type="entry name" value="Transposase_11"/>
</dbReference>
<dbReference type="Proteomes" id="UP000078446">
    <property type="component" value="Unassembled WGS sequence"/>
</dbReference>
<dbReference type="AlphaFoldDB" id="A0A7Z1A3V7"/>
<dbReference type="Pfam" id="PF01609">
    <property type="entry name" value="DDE_Tnp_1"/>
    <property type="match status" value="1"/>
</dbReference>
<accession>A0A7Z1A3V7</accession>
<name>A0A7Z1A3V7_MORCA</name>
<gene>
    <name evidence="2" type="ORF">AO382_1108</name>
</gene>
<dbReference type="GO" id="GO:0004803">
    <property type="term" value="F:transposase activity"/>
    <property type="evidence" value="ECO:0007669"/>
    <property type="project" value="InterPro"/>
</dbReference>
<sequence length="125" mass="13988">MEWVFIDGSHIKAHQHSSGANPKDQAIAKSHGGNTTKIHLAVDAHGNPMTFIITDGTTHDIKMAKDLIDKVDLSNVVMLSADKGYDSQDFRTYVEEKKRMQTFHENQIVSNPMTIWTGIYISFGI</sequence>